<evidence type="ECO:0000313" key="2">
    <source>
        <dbReference type="EMBL" id="KKN17864.1"/>
    </source>
</evidence>
<protein>
    <submittedName>
        <fullName evidence="2">Uncharacterized protein</fullName>
    </submittedName>
</protein>
<feature type="transmembrane region" description="Helical" evidence="1">
    <location>
        <begin position="153"/>
        <end position="173"/>
    </location>
</feature>
<comment type="caution">
    <text evidence="2">The sequence shown here is derived from an EMBL/GenBank/DDBJ whole genome shotgun (WGS) entry which is preliminary data.</text>
</comment>
<feature type="transmembrane region" description="Helical" evidence="1">
    <location>
        <begin position="7"/>
        <end position="27"/>
    </location>
</feature>
<keyword evidence="1" id="KW-0472">Membrane</keyword>
<evidence type="ECO:0000256" key="1">
    <source>
        <dbReference type="SAM" id="Phobius"/>
    </source>
</evidence>
<dbReference type="AlphaFoldDB" id="A0A0F9NJ09"/>
<accession>A0A0F9NJ09</accession>
<gene>
    <name evidence="2" type="ORF">LCGC14_0961590</name>
</gene>
<sequence>MPRKFPWLIFFIFLFSISSICLLFIPYQETRHLDQGYPIEEHNYSQISFTAYHMIEFPWRSFNQEIYFNVSVYNATISLQILVDSSDFGNFFMREPYGSHWEVNNITIFENTIQITPSIQGYILIVVTGNKSLGNSTSILLYSGITVHYLRYASSYGLVFLGVAVILISSYGYRRYKWR</sequence>
<keyword evidence="1" id="KW-0812">Transmembrane</keyword>
<organism evidence="2">
    <name type="scientific">marine sediment metagenome</name>
    <dbReference type="NCBI Taxonomy" id="412755"/>
    <lineage>
        <taxon>unclassified sequences</taxon>
        <taxon>metagenomes</taxon>
        <taxon>ecological metagenomes</taxon>
    </lineage>
</organism>
<keyword evidence="1" id="KW-1133">Transmembrane helix</keyword>
<name>A0A0F9NJ09_9ZZZZ</name>
<dbReference type="EMBL" id="LAZR01003482">
    <property type="protein sequence ID" value="KKN17864.1"/>
    <property type="molecule type" value="Genomic_DNA"/>
</dbReference>
<proteinExistence type="predicted"/>
<reference evidence="2" key="1">
    <citation type="journal article" date="2015" name="Nature">
        <title>Complex archaea that bridge the gap between prokaryotes and eukaryotes.</title>
        <authorList>
            <person name="Spang A."/>
            <person name="Saw J.H."/>
            <person name="Jorgensen S.L."/>
            <person name="Zaremba-Niedzwiedzka K."/>
            <person name="Martijn J."/>
            <person name="Lind A.E."/>
            <person name="van Eijk R."/>
            <person name="Schleper C."/>
            <person name="Guy L."/>
            <person name="Ettema T.J."/>
        </authorList>
    </citation>
    <scope>NUCLEOTIDE SEQUENCE</scope>
</reference>